<organism evidence="1 2">
    <name type="scientific">Candidatus Kaiserbacteria bacterium RIFCSPHIGHO2_02_FULL_55_25</name>
    <dbReference type="NCBI Taxonomy" id="1798498"/>
    <lineage>
        <taxon>Bacteria</taxon>
        <taxon>Candidatus Kaiseribacteriota</taxon>
    </lineage>
</organism>
<proteinExistence type="predicted"/>
<comment type="caution">
    <text evidence="1">The sequence shown here is derived from an EMBL/GenBank/DDBJ whole genome shotgun (WGS) entry which is preliminary data.</text>
</comment>
<gene>
    <name evidence="1" type="ORF">A3C20_01745</name>
</gene>
<dbReference type="AlphaFoldDB" id="A0A1F6E5N3"/>
<accession>A0A1F6E5N3</accession>
<name>A0A1F6E5N3_9BACT</name>
<dbReference type="EMBL" id="MFLL01000025">
    <property type="protein sequence ID" value="OGG68941.1"/>
    <property type="molecule type" value="Genomic_DNA"/>
</dbReference>
<evidence type="ECO:0000313" key="2">
    <source>
        <dbReference type="Proteomes" id="UP000176914"/>
    </source>
</evidence>
<sequence length="169" mass="19445">MRYYFVFHRPPEDPNIAHEFKTMLLAMARKPIEDSFFYVMTKDIQSIADDREFLARLECRGYDAGIAEEDGKVRSVIAFQRHWLELHCFHYQSFRPGQRITSALLGEVMRLAWDTQAKHVLIWGGNQLGKLSPENEAAMRALYKKTVEGRLGLDFPVRAGLLEGEAILG</sequence>
<reference evidence="1 2" key="1">
    <citation type="journal article" date="2016" name="Nat. Commun.">
        <title>Thousands of microbial genomes shed light on interconnected biogeochemical processes in an aquifer system.</title>
        <authorList>
            <person name="Anantharaman K."/>
            <person name="Brown C.T."/>
            <person name="Hug L.A."/>
            <person name="Sharon I."/>
            <person name="Castelle C.J."/>
            <person name="Probst A.J."/>
            <person name="Thomas B.C."/>
            <person name="Singh A."/>
            <person name="Wilkins M.J."/>
            <person name="Karaoz U."/>
            <person name="Brodie E.L."/>
            <person name="Williams K.H."/>
            <person name="Hubbard S.S."/>
            <person name="Banfield J.F."/>
        </authorList>
    </citation>
    <scope>NUCLEOTIDE SEQUENCE [LARGE SCALE GENOMIC DNA]</scope>
</reference>
<dbReference type="Proteomes" id="UP000176914">
    <property type="component" value="Unassembled WGS sequence"/>
</dbReference>
<evidence type="ECO:0000313" key="1">
    <source>
        <dbReference type="EMBL" id="OGG68941.1"/>
    </source>
</evidence>
<protein>
    <submittedName>
        <fullName evidence="1">Uncharacterized protein</fullName>
    </submittedName>
</protein>